<keyword evidence="5" id="KW-0732">Signal</keyword>
<dbReference type="Pfam" id="PF06119">
    <property type="entry name" value="NIDO"/>
    <property type="match status" value="1"/>
</dbReference>
<dbReference type="PROSITE" id="PS51220">
    <property type="entry name" value="NIDO"/>
    <property type="match status" value="1"/>
</dbReference>
<dbReference type="PROSITE" id="PS50856">
    <property type="entry name" value="AMOP"/>
    <property type="match status" value="1"/>
</dbReference>
<proteinExistence type="predicted"/>
<dbReference type="InterPro" id="IPR003886">
    <property type="entry name" value="NIDO_dom"/>
</dbReference>
<dbReference type="SMART" id="SM00723">
    <property type="entry name" value="AMOP"/>
    <property type="match status" value="1"/>
</dbReference>
<name>A0A815F1M9_ADIRI</name>
<dbReference type="PROSITE" id="PS51233">
    <property type="entry name" value="VWFD"/>
    <property type="match status" value="1"/>
</dbReference>
<evidence type="ECO:0000259" key="6">
    <source>
        <dbReference type="PROSITE" id="PS50856"/>
    </source>
</evidence>
<dbReference type="InterPro" id="IPR051495">
    <property type="entry name" value="Epithelial_Barrier/Signaling"/>
</dbReference>
<dbReference type="Proteomes" id="UP000663852">
    <property type="component" value="Unassembled WGS sequence"/>
</dbReference>
<feature type="domain" description="NIDO" evidence="7">
    <location>
        <begin position="103"/>
        <end position="262"/>
    </location>
</feature>
<feature type="domain" description="AMOP" evidence="6">
    <location>
        <begin position="504"/>
        <end position="658"/>
    </location>
</feature>
<evidence type="ECO:0000313" key="11">
    <source>
        <dbReference type="Proteomes" id="UP000663828"/>
    </source>
</evidence>
<dbReference type="PANTHER" id="PTHR13802:SF59">
    <property type="entry name" value="SUSHI DOMAIN-CONTAINING PROTEIN 2"/>
    <property type="match status" value="1"/>
</dbReference>
<feature type="signal peptide" evidence="5">
    <location>
        <begin position="1"/>
        <end position="22"/>
    </location>
</feature>
<keyword evidence="4" id="KW-0472">Membrane</keyword>
<dbReference type="PANTHER" id="PTHR13802">
    <property type="entry name" value="MUCIN 4-RELATED"/>
    <property type="match status" value="1"/>
</dbReference>
<feature type="domain" description="VWFD" evidence="8">
    <location>
        <begin position="669"/>
        <end position="889"/>
    </location>
</feature>
<evidence type="ECO:0000256" key="4">
    <source>
        <dbReference type="ARBA" id="ARBA00023136"/>
    </source>
</evidence>
<dbReference type="Pfam" id="PF00094">
    <property type="entry name" value="VWD"/>
    <property type="match status" value="1"/>
</dbReference>
<evidence type="ECO:0000256" key="5">
    <source>
        <dbReference type="SAM" id="SignalP"/>
    </source>
</evidence>
<dbReference type="OrthoDB" id="6236007at2759"/>
<dbReference type="SUPFAM" id="SSF81296">
    <property type="entry name" value="E set domains"/>
    <property type="match status" value="1"/>
</dbReference>
<dbReference type="GO" id="GO:0016020">
    <property type="term" value="C:membrane"/>
    <property type="evidence" value="ECO:0007669"/>
    <property type="project" value="UniProtKB-SubCell"/>
</dbReference>
<evidence type="ECO:0000313" key="10">
    <source>
        <dbReference type="EMBL" id="CAF1319775.1"/>
    </source>
</evidence>
<dbReference type="InterPro" id="IPR005533">
    <property type="entry name" value="AMOP_dom"/>
</dbReference>
<evidence type="ECO:0000256" key="1">
    <source>
        <dbReference type="ARBA" id="ARBA00004370"/>
    </source>
</evidence>
<evidence type="ECO:0000256" key="2">
    <source>
        <dbReference type="ARBA" id="ARBA00022692"/>
    </source>
</evidence>
<dbReference type="InterPro" id="IPR013783">
    <property type="entry name" value="Ig-like_fold"/>
</dbReference>
<dbReference type="InterPro" id="IPR001846">
    <property type="entry name" value="VWF_type-D"/>
</dbReference>
<dbReference type="GO" id="GO:0007160">
    <property type="term" value="P:cell-matrix adhesion"/>
    <property type="evidence" value="ECO:0007669"/>
    <property type="project" value="InterPro"/>
</dbReference>
<protein>
    <submittedName>
        <fullName evidence="10">Uncharacterized protein</fullName>
    </submittedName>
</protein>
<dbReference type="EMBL" id="CAJNOJ010000233">
    <property type="protein sequence ID" value="CAF1319775.1"/>
    <property type="molecule type" value="Genomic_DNA"/>
</dbReference>
<dbReference type="EMBL" id="CAJNOR010000142">
    <property type="protein sequence ID" value="CAF0814967.1"/>
    <property type="molecule type" value="Genomic_DNA"/>
</dbReference>
<evidence type="ECO:0000256" key="3">
    <source>
        <dbReference type="ARBA" id="ARBA00022989"/>
    </source>
</evidence>
<sequence>MLRIPFILILILLNIIIERHSSEAIQSLDDFFPFGPEADDIRMIRNDDKSLGPIPLPYIFPYFDNNHRQIYQANNGLFSFLGGISTYNPIEFPIGNNQRLITPFWSDIDTRGVTSNISENAVYYQVHVRNANNSSNVTAFVFDKATRFVRQYFPREQIFEPMMVITGTWYRVGYCCTHIDRLNTFQMALITDQSRSFAFFFYNDLQWASPSSNGPYAQAGFNAGDGVVSKMLKYSRTGNITLLVNESNVNVPGLFAFRIDTTDIEAGGCNEHESLTHLPVRGPQIGDTTINLQGPCFDSNTTEVLCRFGEFGTVNGMILNEFRAVCVSPLATYPGNVELTVSLDGGNTFVSSGTFTYMPMTNDVLINEEIILRQNGTATQAVSWGDTIELEWVMSEALFAGIDSDALIDIEYESLIPDEESTRRRQKDSNADVDIKIDKVITLASNIRPQVGRQTIQIDLAEIARKQPRIIPLAGVAVGAIRVGIFVYRAYKIYRAVKTAIKIIKATAEVTCDIWSSTQPNPSTWNQNLPPCPNTLRQAQVARAQYVPDPACKDGGFLPSFIPVVGNCWFHQGRPQFQEDNAAACFRSVQSNQHGAGGQCCYNTAGQIITRGTGAGSDDRYHSDKTFWKHQFHDVATFVACCKLQSNPEQCDKYLQHRPSRPGSDTMGQFGGTWGDPHFLTLDGTAYTFNGYGEYIYLAVPLQQTISYNFNTTFRFESQIRTTPIGSGAATATAIKAFAVRIGMQKLAITVSRRNQLLILLNNDELIFETDQDTSTNLDLITFRFEEFFISKNRTNNQLTLVCAQGVSIQITPVYVATASTMVLNIGAAISGELKGEWTLGLIGSYDGNPLNDLRDRSGVVIGTVDELSSQEIHEQFGMTWAIDPTRSLFFYESGDNASFYSFQNQNYRPMFNALIVDSDNANARDACEIPHNATDSSQWSTVQRTCYYDIVVTGDIDFGRTSRQAAEQQIEQREAMRNPPKFNSGLSLTRSVQIGEEVRLSFRATSEFSSSISYKLLRAPNDASLNAMTGEFQWKVSKKLETTNQIPVQVSAQDTVFNLTSTYEVLLQIQEKSKALSRTSCMFLLIFTFVCRVMLS</sequence>
<accession>A0A815F1M9</accession>
<dbReference type="InterPro" id="IPR014756">
    <property type="entry name" value="Ig_E-set"/>
</dbReference>
<dbReference type="SMART" id="SM00539">
    <property type="entry name" value="NIDO"/>
    <property type="match status" value="1"/>
</dbReference>
<dbReference type="AlphaFoldDB" id="A0A815F1M9"/>
<keyword evidence="2" id="KW-0812">Transmembrane</keyword>
<dbReference type="InterPro" id="IPR002909">
    <property type="entry name" value="IPT_dom"/>
</dbReference>
<dbReference type="Pfam" id="PF01833">
    <property type="entry name" value="TIG"/>
    <property type="match status" value="1"/>
</dbReference>
<comment type="caution">
    <text evidence="10">The sequence shown here is derived from an EMBL/GenBank/DDBJ whole genome shotgun (WGS) entry which is preliminary data.</text>
</comment>
<dbReference type="SMART" id="SM00429">
    <property type="entry name" value="IPT"/>
    <property type="match status" value="1"/>
</dbReference>
<keyword evidence="3" id="KW-1133">Transmembrane helix</keyword>
<keyword evidence="11" id="KW-1185">Reference proteome</keyword>
<evidence type="ECO:0000259" key="8">
    <source>
        <dbReference type="PROSITE" id="PS51233"/>
    </source>
</evidence>
<dbReference type="Proteomes" id="UP000663828">
    <property type="component" value="Unassembled WGS sequence"/>
</dbReference>
<feature type="chain" id="PRO_5036411539" evidence="5">
    <location>
        <begin position="23"/>
        <end position="1097"/>
    </location>
</feature>
<reference evidence="10" key="1">
    <citation type="submission" date="2021-02" db="EMBL/GenBank/DDBJ databases">
        <authorList>
            <person name="Nowell W R."/>
        </authorList>
    </citation>
    <scope>NUCLEOTIDE SEQUENCE</scope>
</reference>
<evidence type="ECO:0000259" key="7">
    <source>
        <dbReference type="PROSITE" id="PS51220"/>
    </source>
</evidence>
<gene>
    <name evidence="10" type="ORF">EDS130_LOCUS31601</name>
    <name evidence="9" type="ORF">XAT740_LOCUS3661</name>
</gene>
<evidence type="ECO:0000313" key="9">
    <source>
        <dbReference type="EMBL" id="CAF0814967.1"/>
    </source>
</evidence>
<comment type="subcellular location">
    <subcellularLocation>
        <location evidence="1">Membrane</location>
    </subcellularLocation>
</comment>
<evidence type="ECO:0000313" key="12">
    <source>
        <dbReference type="Proteomes" id="UP000663852"/>
    </source>
</evidence>
<dbReference type="Gene3D" id="2.60.40.10">
    <property type="entry name" value="Immunoglobulins"/>
    <property type="match status" value="1"/>
</dbReference>
<dbReference type="Pfam" id="PF03782">
    <property type="entry name" value="AMOP"/>
    <property type="match status" value="1"/>
</dbReference>
<organism evidence="10 12">
    <name type="scientific">Adineta ricciae</name>
    <name type="common">Rotifer</name>
    <dbReference type="NCBI Taxonomy" id="249248"/>
    <lineage>
        <taxon>Eukaryota</taxon>
        <taxon>Metazoa</taxon>
        <taxon>Spiralia</taxon>
        <taxon>Gnathifera</taxon>
        <taxon>Rotifera</taxon>
        <taxon>Eurotatoria</taxon>
        <taxon>Bdelloidea</taxon>
        <taxon>Adinetida</taxon>
        <taxon>Adinetidae</taxon>
        <taxon>Adineta</taxon>
    </lineage>
</organism>